<feature type="region of interest" description="Disordered" evidence="1">
    <location>
        <begin position="293"/>
        <end position="333"/>
    </location>
</feature>
<dbReference type="EMBL" id="CP120627">
    <property type="protein sequence ID" value="WEW55278.1"/>
    <property type="molecule type" value="Genomic_DNA"/>
</dbReference>
<proteinExistence type="predicted"/>
<feature type="compositionally biased region" description="Basic residues" evidence="1">
    <location>
        <begin position="298"/>
        <end position="321"/>
    </location>
</feature>
<evidence type="ECO:0000256" key="2">
    <source>
        <dbReference type="SAM" id="Phobius"/>
    </source>
</evidence>
<sequence>MASFARSGDAKYTRVNTQNDDESFEYPQSVPPSPCNSAATSGNSEIIYTPSESNDHSSTKNGLDDNDDALESDILLPSPPPGYQNAAASTGDVALDVKNSHGASSQNDHSTKCSHADSESGCRKPRERGCCGRMKCRRQDCTRRQMTKKTLFFGIVKFVLLLGVIHLVFSSIFYREKRHHDYQGGHRHDYDDVSASSREIIVHKTSDGIWGRYPLYDLLSMSTTSGSISIVIDPKPADPNNPTKPAKVVLRSGSGSISVQFRLPNHHNWHQSDVDEYDDEIEKLEDEIESTQKEIKYTSKRTRPQRTKRQPSNCKNKRPSRIKNLNPLSPRPYDIEIETRSGTINANIAFSTRAELSSRSGSINARLTPLVFHDADYLDSHRNVSITTTTRSGSTSFMLNEPLIFPAPTTGHIPPPPPPQPHGGRREPTAAATHTSSGSGSVQVTYPQSWAGHVHASSRSGGICMGGEGLHVIKQGRKAADGVKEPEQGLPGEKRWWGSRGDMDVDVGGRRNGAVGFWVRSN</sequence>
<gene>
    <name evidence="3" type="ORF">PRK78_000707</name>
</gene>
<feature type="region of interest" description="Disordered" evidence="1">
    <location>
        <begin position="405"/>
        <end position="442"/>
    </location>
</feature>
<dbReference type="Proteomes" id="UP001219355">
    <property type="component" value="Chromosome 1"/>
</dbReference>
<keyword evidence="4" id="KW-1185">Reference proteome</keyword>
<evidence type="ECO:0000313" key="4">
    <source>
        <dbReference type="Proteomes" id="UP001219355"/>
    </source>
</evidence>
<name>A0AAF0DBP5_9EURO</name>
<dbReference type="AlphaFoldDB" id="A0AAF0DBP5"/>
<feature type="compositionally biased region" description="Basic and acidic residues" evidence="1">
    <location>
        <begin position="109"/>
        <end position="121"/>
    </location>
</feature>
<evidence type="ECO:0000313" key="3">
    <source>
        <dbReference type="EMBL" id="WEW55278.1"/>
    </source>
</evidence>
<feature type="compositionally biased region" description="Polar residues" evidence="1">
    <location>
        <begin position="35"/>
        <end position="52"/>
    </location>
</feature>
<reference evidence="3" key="1">
    <citation type="submission" date="2023-03" db="EMBL/GenBank/DDBJ databases">
        <title>Emydomyces testavorans Genome Sequence.</title>
        <authorList>
            <person name="Hoyer L."/>
        </authorList>
    </citation>
    <scope>NUCLEOTIDE SEQUENCE</scope>
    <source>
        <strain evidence="3">16-2883</strain>
    </source>
</reference>
<keyword evidence="2" id="KW-0812">Transmembrane</keyword>
<feature type="region of interest" description="Disordered" evidence="1">
    <location>
        <begin position="478"/>
        <end position="497"/>
    </location>
</feature>
<keyword evidence="2" id="KW-1133">Transmembrane helix</keyword>
<evidence type="ECO:0000256" key="1">
    <source>
        <dbReference type="SAM" id="MobiDB-lite"/>
    </source>
</evidence>
<feature type="region of interest" description="Disordered" evidence="1">
    <location>
        <begin position="1"/>
        <end position="121"/>
    </location>
</feature>
<organism evidence="3 4">
    <name type="scientific">Emydomyces testavorans</name>
    <dbReference type="NCBI Taxonomy" id="2070801"/>
    <lineage>
        <taxon>Eukaryota</taxon>
        <taxon>Fungi</taxon>
        <taxon>Dikarya</taxon>
        <taxon>Ascomycota</taxon>
        <taxon>Pezizomycotina</taxon>
        <taxon>Eurotiomycetes</taxon>
        <taxon>Eurotiomycetidae</taxon>
        <taxon>Onygenales</taxon>
        <taxon>Nannizziopsiaceae</taxon>
        <taxon>Emydomyces</taxon>
    </lineage>
</organism>
<keyword evidence="2" id="KW-0472">Membrane</keyword>
<feature type="compositionally biased region" description="Low complexity" evidence="1">
    <location>
        <begin position="429"/>
        <end position="441"/>
    </location>
</feature>
<accession>A0AAF0DBP5</accession>
<feature type="transmembrane region" description="Helical" evidence="2">
    <location>
        <begin position="151"/>
        <end position="174"/>
    </location>
</feature>
<protein>
    <submittedName>
        <fullName evidence="3">Uncharacterized protein</fullName>
    </submittedName>
</protein>